<keyword evidence="1" id="KW-0472">Membrane</keyword>
<organism evidence="2 3">
    <name type="scientific">Reticulomyxa filosa</name>
    <dbReference type="NCBI Taxonomy" id="46433"/>
    <lineage>
        <taxon>Eukaryota</taxon>
        <taxon>Sar</taxon>
        <taxon>Rhizaria</taxon>
        <taxon>Retaria</taxon>
        <taxon>Foraminifera</taxon>
        <taxon>Monothalamids</taxon>
        <taxon>Reticulomyxidae</taxon>
        <taxon>Reticulomyxa</taxon>
    </lineage>
</organism>
<gene>
    <name evidence="2" type="ORF">RFI_29583</name>
</gene>
<keyword evidence="1" id="KW-0812">Transmembrane</keyword>
<keyword evidence="1" id="KW-1133">Transmembrane helix</keyword>
<evidence type="ECO:0000313" key="2">
    <source>
        <dbReference type="EMBL" id="ETO07807.1"/>
    </source>
</evidence>
<comment type="caution">
    <text evidence="2">The sequence shown here is derived from an EMBL/GenBank/DDBJ whole genome shotgun (WGS) entry which is preliminary data.</text>
</comment>
<feature type="non-terminal residue" evidence="2">
    <location>
        <position position="215"/>
    </location>
</feature>
<keyword evidence="3" id="KW-1185">Reference proteome</keyword>
<proteinExistence type="predicted"/>
<reference evidence="2 3" key="1">
    <citation type="journal article" date="2013" name="Curr. Biol.">
        <title>The Genome of the Foraminiferan Reticulomyxa filosa.</title>
        <authorList>
            <person name="Glockner G."/>
            <person name="Hulsmann N."/>
            <person name="Schleicher M."/>
            <person name="Noegel A.A."/>
            <person name="Eichinger L."/>
            <person name="Gallinger C."/>
            <person name="Pawlowski J."/>
            <person name="Sierra R."/>
            <person name="Euteneuer U."/>
            <person name="Pillet L."/>
            <person name="Moustafa A."/>
            <person name="Platzer M."/>
            <person name="Groth M."/>
            <person name="Szafranski K."/>
            <person name="Schliwa M."/>
        </authorList>
    </citation>
    <scope>NUCLEOTIDE SEQUENCE [LARGE SCALE GENOMIC DNA]</scope>
</reference>
<evidence type="ECO:0000313" key="3">
    <source>
        <dbReference type="Proteomes" id="UP000023152"/>
    </source>
</evidence>
<dbReference type="EMBL" id="ASPP01025712">
    <property type="protein sequence ID" value="ETO07807.1"/>
    <property type="molecule type" value="Genomic_DNA"/>
</dbReference>
<accession>X6M2X2</accession>
<dbReference type="Proteomes" id="UP000023152">
    <property type="component" value="Unassembled WGS sequence"/>
</dbReference>
<protein>
    <submittedName>
        <fullName evidence="2">Uncharacterized protein</fullName>
    </submittedName>
</protein>
<feature type="transmembrane region" description="Helical" evidence="1">
    <location>
        <begin position="124"/>
        <end position="147"/>
    </location>
</feature>
<dbReference type="AlphaFoldDB" id="X6M2X2"/>
<name>X6M2X2_RETFI</name>
<evidence type="ECO:0000256" key="1">
    <source>
        <dbReference type="SAM" id="Phobius"/>
    </source>
</evidence>
<sequence length="215" mass="24161">MYDSSRPIDTGNITCNNDRNINVNVNVNATANANAATAATANANVLLATMPVLTIPANLMGMTLAKQINTFDPNRITNSNLNISSHMIHSFNKHDNFMYSIFPIQNQLNNINPVTSIHSMSIGAWVYVCVLLYIPYFSFLCFFYEIFFDNFFFFFSLGLDETGRACDDFGHPFDPSFQQLCQLNQANGINPKLISLCPQPHDQRGLFCFSTEARE</sequence>